<gene>
    <name evidence="4" type="ORF">F1735_14155</name>
</gene>
<reference evidence="4 5" key="1">
    <citation type="submission" date="2019-10" db="EMBL/GenBank/DDBJ databases">
        <title>Taxonomy of Antarctic Massilia spp.: description of Massilia rubra sp. nov., Massilia aquatica sp. nov., Massilia mucilaginosa sp. nov., Massilia frigida sp. nov. isolated from streams, lakes and regoliths.</title>
        <authorList>
            <person name="Holochova P."/>
            <person name="Sedlacek I."/>
            <person name="Kralova S."/>
            <person name="Maslanova I."/>
            <person name="Busse H.-J."/>
            <person name="Stankova E."/>
            <person name="Vrbovska V."/>
            <person name="Kovarovic V."/>
            <person name="Bartak M."/>
            <person name="Svec P."/>
            <person name="Pantucek R."/>
        </authorList>
    </citation>
    <scope>NUCLEOTIDE SEQUENCE [LARGE SCALE GENOMIC DNA]</scope>
    <source>
        <strain evidence="4 5">CCM 8694</strain>
    </source>
</reference>
<feature type="region of interest" description="Disordered" evidence="2">
    <location>
        <begin position="1"/>
        <end position="21"/>
    </location>
</feature>
<evidence type="ECO:0000259" key="3">
    <source>
        <dbReference type="Pfam" id="PF13460"/>
    </source>
</evidence>
<feature type="domain" description="NAD(P)-binding" evidence="3">
    <location>
        <begin position="63"/>
        <end position="175"/>
    </location>
</feature>
<accession>A0ABX0ML01</accession>
<dbReference type="InterPro" id="IPR036291">
    <property type="entry name" value="NAD(P)-bd_dom_sf"/>
</dbReference>
<evidence type="ECO:0000313" key="4">
    <source>
        <dbReference type="EMBL" id="NHZ63436.1"/>
    </source>
</evidence>
<dbReference type="PANTHER" id="PTHR42748">
    <property type="entry name" value="NITROGEN METABOLITE REPRESSION PROTEIN NMRA FAMILY MEMBER"/>
    <property type="match status" value="1"/>
</dbReference>
<dbReference type="SUPFAM" id="SSF51735">
    <property type="entry name" value="NAD(P)-binding Rossmann-fold domains"/>
    <property type="match status" value="1"/>
</dbReference>
<evidence type="ECO:0000313" key="5">
    <source>
        <dbReference type="Proteomes" id="UP000610594"/>
    </source>
</evidence>
<dbReference type="InterPro" id="IPR016040">
    <property type="entry name" value="NAD(P)-bd_dom"/>
</dbReference>
<dbReference type="EMBL" id="WHJF01000032">
    <property type="protein sequence ID" value="NHZ63436.1"/>
    <property type="molecule type" value="Genomic_DNA"/>
</dbReference>
<evidence type="ECO:0000256" key="2">
    <source>
        <dbReference type="SAM" id="MobiDB-lite"/>
    </source>
</evidence>
<keyword evidence="5" id="KW-1185">Reference proteome</keyword>
<dbReference type="PANTHER" id="PTHR42748:SF7">
    <property type="entry name" value="NMRA LIKE REDOX SENSOR 1-RELATED"/>
    <property type="match status" value="1"/>
</dbReference>
<dbReference type="Proteomes" id="UP000610594">
    <property type="component" value="Unassembled WGS sequence"/>
</dbReference>
<proteinExistence type="predicted"/>
<protein>
    <submittedName>
        <fullName evidence="4">NAD(P)H-binding protein</fullName>
    </submittedName>
</protein>
<organism evidence="4 5">
    <name type="scientific">Massilia genomosp. 1</name>
    <dbReference type="NCBI Taxonomy" id="2609280"/>
    <lineage>
        <taxon>Bacteria</taxon>
        <taxon>Pseudomonadati</taxon>
        <taxon>Pseudomonadota</taxon>
        <taxon>Betaproteobacteria</taxon>
        <taxon>Burkholderiales</taxon>
        <taxon>Oxalobacteraceae</taxon>
        <taxon>Telluria group</taxon>
        <taxon>Massilia</taxon>
    </lineage>
</organism>
<feature type="compositionally biased region" description="Basic residues" evidence="2">
    <location>
        <begin position="7"/>
        <end position="19"/>
    </location>
</feature>
<dbReference type="Gene3D" id="3.40.50.720">
    <property type="entry name" value="NAD(P)-binding Rossmann-like Domain"/>
    <property type="match status" value="1"/>
</dbReference>
<sequence>MLAHSSTARRKGSRFRSKRAASVSSSSSCMPDILSHAFRKCMLGSTLAPVHQFQEKHMFAIVGAMGQTGSVVSETLLAAGHAVRMIVRRDDAQADVWRKKGAHICIADLDDQQAMVRAFGGAHGAYVMGPPHYLASDMFAQARRTHANLIAAANAAGLPRMVALSSVGAQRRTGWSNCMARAMYRRQMRRPCWAGCLSGQ</sequence>
<comment type="caution">
    <text evidence="4">The sequence shown here is derived from an EMBL/GenBank/DDBJ whole genome shotgun (WGS) entry which is preliminary data.</text>
</comment>
<evidence type="ECO:0000256" key="1">
    <source>
        <dbReference type="ARBA" id="ARBA00022857"/>
    </source>
</evidence>
<dbReference type="Pfam" id="PF13460">
    <property type="entry name" value="NAD_binding_10"/>
    <property type="match status" value="1"/>
</dbReference>
<keyword evidence="1" id="KW-0521">NADP</keyword>
<dbReference type="InterPro" id="IPR051164">
    <property type="entry name" value="NmrA-like_oxidored"/>
</dbReference>
<name>A0ABX0ML01_9BURK</name>